<accession>A0A8S5UC43</accession>
<organism evidence="1">
    <name type="scientific">Podoviridae sp. ctZkC8</name>
    <dbReference type="NCBI Taxonomy" id="2825259"/>
    <lineage>
        <taxon>Viruses</taxon>
        <taxon>Duplodnaviria</taxon>
        <taxon>Heunggongvirae</taxon>
        <taxon>Uroviricota</taxon>
        <taxon>Caudoviricetes</taxon>
    </lineage>
</organism>
<proteinExistence type="predicted"/>
<sequence length="120" mass="14273">MADFKEEDKPVTVEEFTQYLGKVVEHNSVPQYADERIAQLDEYVKNGGKFEDFYQKQQDTLSFENLDLENEDNQKTVIRELLKYNGYSDEQINNKISRYEDADMLYDESEDALERLKIIR</sequence>
<reference evidence="1" key="1">
    <citation type="journal article" date="2021" name="Proc. Natl. Acad. Sci. U.S.A.">
        <title>A Catalog of Tens of Thousands of Viruses from Human Metagenomes Reveals Hidden Associations with Chronic Diseases.</title>
        <authorList>
            <person name="Tisza M.J."/>
            <person name="Buck C.B."/>
        </authorList>
    </citation>
    <scope>NUCLEOTIDE SEQUENCE</scope>
    <source>
        <strain evidence="1">CtZkC8</strain>
    </source>
</reference>
<name>A0A8S5UC43_9CAUD</name>
<protein>
    <submittedName>
        <fullName evidence="1">Uncharacterized protein</fullName>
    </submittedName>
</protein>
<dbReference type="EMBL" id="BK016062">
    <property type="protein sequence ID" value="DAF92041.1"/>
    <property type="molecule type" value="Genomic_DNA"/>
</dbReference>
<evidence type="ECO:0000313" key="1">
    <source>
        <dbReference type="EMBL" id="DAF92041.1"/>
    </source>
</evidence>